<evidence type="ECO:0000313" key="2">
    <source>
        <dbReference type="Proteomes" id="UP000005801"/>
    </source>
</evidence>
<dbReference type="OrthoDB" id="3854842at2"/>
<dbReference type="Proteomes" id="UP000005801">
    <property type="component" value="Unassembled WGS sequence"/>
</dbReference>
<keyword evidence="2" id="KW-1185">Reference proteome</keyword>
<sequence>MTGPGLCARCQHARRIVSGKGSEFWRCSLSERVAGWPKYPRLPVLRCRGYAEGEPS</sequence>
<organism evidence="1 2">
    <name type="scientific">Plesiocystis pacifica SIR-1</name>
    <dbReference type="NCBI Taxonomy" id="391625"/>
    <lineage>
        <taxon>Bacteria</taxon>
        <taxon>Pseudomonadati</taxon>
        <taxon>Myxococcota</taxon>
        <taxon>Polyangia</taxon>
        <taxon>Nannocystales</taxon>
        <taxon>Nannocystaceae</taxon>
        <taxon>Plesiocystis</taxon>
    </lineage>
</organism>
<dbReference type="EMBL" id="ABCS01000039">
    <property type="protein sequence ID" value="EDM77840.1"/>
    <property type="molecule type" value="Genomic_DNA"/>
</dbReference>
<reference evidence="1 2" key="1">
    <citation type="submission" date="2007-06" db="EMBL/GenBank/DDBJ databases">
        <authorList>
            <person name="Shimkets L."/>
            <person name="Ferriera S."/>
            <person name="Johnson J."/>
            <person name="Kravitz S."/>
            <person name="Beeson K."/>
            <person name="Sutton G."/>
            <person name="Rogers Y.-H."/>
            <person name="Friedman R."/>
            <person name="Frazier M."/>
            <person name="Venter J.C."/>
        </authorList>
    </citation>
    <scope>NUCLEOTIDE SEQUENCE [LARGE SCALE GENOMIC DNA]</scope>
    <source>
        <strain evidence="1 2">SIR-1</strain>
    </source>
</reference>
<accession>A6G8D0</accession>
<evidence type="ECO:0000313" key="1">
    <source>
        <dbReference type="EMBL" id="EDM77840.1"/>
    </source>
</evidence>
<name>A6G8D0_9BACT</name>
<dbReference type="AlphaFoldDB" id="A6G8D0"/>
<dbReference type="STRING" id="391625.PPSIR1_01397"/>
<proteinExistence type="predicted"/>
<gene>
    <name evidence="1" type="ORF">PPSIR1_01397</name>
</gene>
<comment type="caution">
    <text evidence="1">The sequence shown here is derived from an EMBL/GenBank/DDBJ whole genome shotgun (WGS) entry which is preliminary data.</text>
</comment>
<dbReference type="RefSeq" id="WP_006972975.1">
    <property type="nucleotide sequence ID" value="NZ_ABCS01000039.1"/>
</dbReference>
<protein>
    <submittedName>
        <fullName evidence="1">Uncharacterized protein</fullName>
    </submittedName>
</protein>